<feature type="domain" description="Glycosyltransferase subfamily 4-like N-terminal" evidence="2">
    <location>
        <begin position="15"/>
        <end position="136"/>
    </location>
</feature>
<dbReference type="Pfam" id="PF13439">
    <property type="entry name" value="Glyco_transf_4"/>
    <property type="match status" value="1"/>
</dbReference>
<dbReference type="PANTHER" id="PTHR12526:SF572">
    <property type="entry name" value="BLL5144 PROTEIN"/>
    <property type="match status" value="1"/>
</dbReference>
<accession>A0A662DG91</accession>
<organism evidence="3 4">
    <name type="scientific">Aerophobetes bacterium</name>
    <dbReference type="NCBI Taxonomy" id="2030807"/>
    <lineage>
        <taxon>Bacteria</taxon>
        <taxon>Candidatus Aerophobota</taxon>
    </lineage>
</organism>
<dbReference type="AlphaFoldDB" id="A0A662DG91"/>
<evidence type="ECO:0000313" key="3">
    <source>
        <dbReference type="EMBL" id="RLE13517.1"/>
    </source>
</evidence>
<feature type="domain" description="Glycosyl transferase family 1" evidence="1">
    <location>
        <begin position="179"/>
        <end position="352"/>
    </location>
</feature>
<evidence type="ECO:0000259" key="1">
    <source>
        <dbReference type="Pfam" id="PF00534"/>
    </source>
</evidence>
<dbReference type="Gene3D" id="3.40.50.2000">
    <property type="entry name" value="Glycogen Phosphorylase B"/>
    <property type="match status" value="2"/>
</dbReference>
<gene>
    <name evidence="3" type="ORF">DRJ04_04175</name>
</gene>
<evidence type="ECO:0008006" key="5">
    <source>
        <dbReference type="Google" id="ProtNLM"/>
    </source>
</evidence>
<sequence length="394" mass="44931">MKICWISSWPPRSCGIATYSFELVEALRNEGSDIHVVCHKDGGYPGEENVYPVIDLKRVRWDQDLYSVVKKIGPDILHIQHEYGLYSVADDYSAGLFRPLFRWRFQDEFPIVITYHSVYAKLDKTKAMFMDLVQRLVDAGIVHEYYQWVNLPVNIGRIVDNVYVIPHGARADISISKQDAKKFLGLEGKKIIGMLGWFTPTKGYDRVIKMWDSISSKLGSDTYLVLAGEVRGNDPSHKKYREKLLQLVEKCKAKDKIKVVLRSISAKEYERILAAFDIMVLPYTFISQSGNLAHSFAFGVPVVASSLEGLKAEVEASGAGVLVPYGEDDELERAILTLAKDDTLREKCSRKALDYVRNKISWSIVAKKHMRLYRKLLEGKKTKIKDLRSEIMLE</sequence>
<dbReference type="InterPro" id="IPR028098">
    <property type="entry name" value="Glyco_trans_4-like_N"/>
</dbReference>
<comment type="caution">
    <text evidence="3">The sequence shown here is derived from an EMBL/GenBank/DDBJ whole genome shotgun (WGS) entry which is preliminary data.</text>
</comment>
<dbReference type="GO" id="GO:0016757">
    <property type="term" value="F:glycosyltransferase activity"/>
    <property type="evidence" value="ECO:0007669"/>
    <property type="project" value="InterPro"/>
</dbReference>
<dbReference type="InterPro" id="IPR001296">
    <property type="entry name" value="Glyco_trans_1"/>
</dbReference>
<evidence type="ECO:0000259" key="2">
    <source>
        <dbReference type="Pfam" id="PF13439"/>
    </source>
</evidence>
<proteinExistence type="predicted"/>
<dbReference type="EMBL" id="QMQA01000091">
    <property type="protein sequence ID" value="RLE13517.1"/>
    <property type="molecule type" value="Genomic_DNA"/>
</dbReference>
<reference evidence="3 4" key="1">
    <citation type="submission" date="2018-06" db="EMBL/GenBank/DDBJ databases">
        <title>Extensive metabolic versatility and redundancy in microbially diverse, dynamic hydrothermal sediments.</title>
        <authorList>
            <person name="Dombrowski N."/>
            <person name="Teske A."/>
            <person name="Baker B.J."/>
        </authorList>
    </citation>
    <scope>NUCLEOTIDE SEQUENCE [LARGE SCALE GENOMIC DNA]</scope>
    <source>
        <strain evidence="3">B3_G15</strain>
    </source>
</reference>
<name>A0A662DG91_UNCAE</name>
<dbReference type="PANTHER" id="PTHR12526">
    <property type="entry name" value="GLYCOSYLTRANSFERASE"/>
    <property type="match status" value="1"/>
</dbReference>
<dbReference type="Pfam" id="PF00534">
    <property type="entry name" value="Glycos_transf_1"/>
    <property type="match status" value="1"/>
</dbReference>
<dbReference type="Proteomes" id="UP000280417">
    <property type="component" value="Unassembled WGS sequence"/>
</dbReference>
<protein>
    <recommendedName>
        <fullName evidence="5">Glycosyltransferase</fullName>
    </recommendedName>
</protein>
<evidence type="ECO:0000313" key="4">
    <source>
        <dbReference type="Proteomes" id="UP000280417"/>
    </source>
</evidence>
<dbReference type="SUPFAM" id="SSF53756">
    <property type="entry name" value="UDP-Glycosyltransferase/glycogen phosphorylase"/>
    <property type="match status" value="1"/>
</dbReference>